<dbReference type="SUPFAM" id="SSF53756">
    <property type="entry name" value="UDP-Glycosyltransferase/glycogen phosphorylase"/>
    <property type="match status" value="1"/>
</dbReference>
<reference evidence="1 2" key="1">
    <citation type="submission" date="2016-10" db="EMBL/GenBank/DDBJ databases">
        <authorList>
            <person name="de Groot N.N."/>
        </authorList>
    </citation>
    <scope>NUCLEOTIDE SEQUENCE [LARGE SCALE GENOMIC DNA]</scope>
    <source>
        <strain evidence="1 2">DSM 23399</strain>
    </source>
</reference>
<organism evidence="1 2">
    <name type="scientific">Algoriphagus aquimarinus</name>
    <dbReference type="NCBI Taxonomy" id="237018"/>
    <lineage>
        <taxon>Bacteria</taxon>
        <taxon>Pseudomonadati</taxon>
        <taxon>Bacteroidota</taxon>
        <taxon>Cytophagia</taxon>
        <taxon>Cytophagales</taxon>
        <taxon>Cyclobacteriaceae</taxon>
        <taxon>Algoriphagus</taxon>
    </lineage>
</organism>
<dbReference type="OrthoDB" id="9813214at2"/>
<evidence type="ECO:0008006" key="3">
    <source>
        <dbReference type="Google" id="ProtNLM"/>
    </source>
</evidence>
<dbReference type="Gene3D" id="3.40.50.2000">
    <property type="entry name" value="Glycogen Phosphorylase B"/>
    <property type="match status" value="2"/>
</dbReference>
<dbReference type="Proteomes" id="UP000198790">
    <property type="component" value="Unassembled WGS sequence"/>
</dbReference>
<dbReference type="STRING" id="237018.SAMN04489723_10747"/>
<proteinExistence type="predicted"/>
<evidence type="ECO:0000313" key="1">
    <source>
        <dbReference type="EMBL" id="SFB30798.1"/>
    </source>
</evidence>
<accession>A0A1I1A2H4</accession>
<keyword evidence="2" id="KW-1185">Reference proteome</keyword>
<dbReference type="RefSeq" id="WP_092897193.1">
    <property type="nucleotide sequence ID" value="NZ_FOKK01000007.1"/>
</dbReference>
<name>A0A1I1A2H4_9BACT</name>
<protein>
    <recommendedName>
        <fullName evidence="3">Glycosyltransferase family 4 protein</fullName>
    </recommendedName>
</protein>
<sequence length="376" mass="43896">MRILIFTVNPLHNAPRVIREIEALKEDFEIVATGITPPHDDSIKYINAEKFLLTHFEYTLGKIFQVISFGKVFKRRYFTIQRKIDKLLKDVNPDLVIVHPGTFLPYFFSKNKSFKVIFNAHEFHPREFESDLRWRNTWGKIHHHIYQTYLPRLDLMINVCEGIAKECLENYHTHSIVIPNAGTYHDELFPKHKSEGKIRMIHHGVAIKSRQLEMMIDVAAQLEGKFELDMMLVFNDETYHQKLKRLADKYNNVRIIPPVKFDEIVPILHDYDLGIFLLPPDNFNYLHALPNKFFEFIQARLAIAVGPSPEMASLVKKHNFGVVSSDFQVHTMVQNLRHLSHDEVNSFKDSSHLAAELLNSDNYKNILLSTIINLLK</sequence>
<evidence type="ECO:0000313" key="2">
    <source>
        <dbReference type="Proteomes" id="UP000198790"/>
    </source>
</evidence>
<gene>
    <name evidence="1" type="ORF">SAMN04489723_10747</name>
</gene>
<dbReference type="EMBL" id="FOKK01000007">
    <property type="protein sequence ID" value="SFB30798.1"/>
    <property type="molecule type" value="Genomic_DNA"/>
</dbReference>
<dbReference type="AlphaFoldDB" id="A0A1I1A2H4"/>